<evidence type="ECO:0000259" key="6">
    <source>
        <dbReference type="Pfam" id="PF13290"/>
    </source>
</evidence>
<evidence type="ECO:0000256" key="2">
    <source>
        <dbReference type="ARBA" id="ARBA00022803"/>
    </source>
</evidence>
<dbReference type="RefSeq" id="WP_154475381.1">
    <property type="nucleotide sequence ID" value="NZ_VULY01000018.1"/>
</dbReference>
<dbReference type="SMART" id="SM00028">
    <property type="entry name" value="TPR"/>
    <property type="match status" value="2"/>
</dbReference>
<keyword evidence="8" id="KW-1185">Reference proteome</keyword>
<organism evidence="7 8">
    <name type="scientific">Suipraeoptans intestinalis</name>
    <dbReference type="NCBI Taxonomy" id="2606628"/>
    <lineage>
        <taxon>Bacteria</taxon>
        <taxon>Bacillati</taxon>
        <taxon>Bacillota</taxon>
        <taxon>Clostridia</taxon>
        <taxon>Lachnospirales</taxon>
        <taxon>Lachnospiraceae</taxon>
        <taxon>Suipraeoptans</taxon>
    </lineage>
</organism>
<feature type="domain" description="GH29D-like beta-sandwich" evidence="6">
    <location>
        <begin position="244"/>
        <end position="299"/>
    </location>
</feature>
<protein>
    <submittedName>
        <fullName evidence="7">Tetratricopeptide repeat protein</fullName>
    </submittedName>
</protein>
<keyword evidence="2 3" id="KW-0802">TPR repeat</keyword>
<keyword evidence="5" id="KW-0472">Membrane</keyword>
<dbReference type="InterPro" id="IPR011990">
    <property type="entry name" value="TPR-like_helical_dom_sf"/>
</dbReference>
<feature type="repeat" description="TPR" evidence="3">
    <location>
        <begin position="158"/>
        <end position="191"/>
    </location>
</feature>
<gene>
    <name evidence="7" type="ORF">FYJ34_00800</name>
</gene>
<dbReference type="PROSITE" id="PS50005">
    <property type="entry name" value="TPR"/>
    <property type="match status" value="1"/>
</dbReference>
<evidence type="ECO:0000256" key="4">
    <source>
        <dbReference type="SAM" id="MobiDB-lite"/>
    </source>
</evidence>
<keyword evidence="5" id="KW-1133">Transmembrane helix</keyword>
<dbReference type="InterPro" id="IPR059177">
    <property type="entry name" value="GH29D-like_dom"/>
</dbReference>
<accession>A0A6N7UZ50</accession>
<evidence type="ECO:0000256" key="3">
    <source>
        <dbReference type="PROSITE-ProRule" id="PRU00339"/>
    </source>
</evidence>
<feature type="compositionally biased region" description="Polar residues" evidence="4">
    <location>
        <begin position="47"/>
        <end position="59"/>
    </location>
</feature>
<name>A0A6N7UZ50_9FIRM</name>
<dbReference type="AlphaFoldDB" id="A0A6N7UZ50"/>
<feature type="compositionally biased region" description="Basic residues" evidence="4">
    <location>
        <begin position="82"/>
        <end position="91"/>
    </location>
</feature>
<feature type="domain" description="GH29D-like beta-sandwich" evidence="6">
    <location>
        <begin position="322"/>
        <end position="388"/>
    </location>
</feature>
<dbReference type="EMBL" id="VULY01000018">
    <property type="protein sequence ID" value="MSR92846.1"/>
    <property type="molecule type" value="Genomic_DNA"/>
</dbReference>
<dbReference type="Pfam" id="PF13290">
    <property type="entry name" value="CHB_HEX_C_1"/>
    <property type="match status" value="2"/>
</dbReference>
<evidence type="ECO:0000256" key="1">
    <source>
        <dbReference type="ARBA" id="ARBA00022737"/>
    </source>
</evidence>
<keyword evidence="1" id="KW-0677">Repeat</keyword>
<keyword evidence="5" id="KW-0812">Transmembrane</keyword>
<comment type="caution">
    <text evidence="7">The sequence shown here is derived from an EMBL/GenBank/DDBJ whole genome shotgun (WGS) entry which is preliminary data.</text>
</comment>
<dbReference type="PANTHER" id="PTHR44943">
    <property type="entry name" value="CELLULOSE SYNTHASE OPERON PROTEIN C"/>
    <property type="match status" value="1"/>
</dbReference>
<evidence type="ECO:0000313" key="8">
    <source>
        <dbReference type="Proteomes" id="UP000434409"/>
    </source>
</evidence>
<dbReference type="Pfam" id="PF14559">
    <property type="entry name" value="TPR_19"/>
    <property type="match status" value="1"/>
</dbReference>
<dbReference type="Gene3D" id="1.25.40.10">
    <property type="entry name" value="Tetratricopeptide repeat domain"/>
    <property type="match status" value="1"/>
</dbReference>
<dbReference type="InterPro" id="IPR019734">
    <property type="entry name" value="TPR_rpt"/>
</dbReference>
<evidence type="ECO:0000313" key="7">
    <source>
        <dbReference type="EMBL" id="MSR92846.1"/>
    </source>
</evidence>
<dbReference type="PANTHER" id="PTHR44943:SF4">
    <property type="entry name" value="TPR REPEAT-CONTAINING PROTEIN MJ0798"/>
    <property type="match status" value="1"/>
</dbReference>
<reference evidence="7 8" key="1">
    <citation type="submission" date="2019-08" db="EMBL/GenBank/DDBJ databases">
        <title>In-depth cultivation of the pig gut microbiome towards novel bacterial diversity and tailored functional studies.</title>
        <authorList>
            <person name="Wylensek D."/>
            <person name="Hitch T.C.A."/>
            <person name="Clavel T."/>
        </authorList>
    </citation>
    <scope>NUCLEOTIDE SEQUENCE [LARGE SCALE GENOMIC DNA]</scope>
    <source>
        <strain evidence="7 8">68-1-5</strain>
    </source>
</reference>
<dbReference type="SUPFAM" id="SSF48452">
    <property type="entry name" value="TPR-like"/>
    <property type="match status" value="1"/>
</dbReference>
<sequence>MKCPNCGSFMKEEEMRCRRCGYAIQMVPDYNPLEDYLAGEISGRNISDPVSRNTTAESTMQRRRQSTWTSSPKKSSYDERERRRKQLARKRQAQKKRRLRFLGVAVLLILVLILGGIGLYRTTYSGLVGRGKKALQNQEYEKAKSLFQRALKKNEKKPGAYEGLAKTYVAAGEKEKAEPLFQEAIKKQPGNVEIYEALIRYYMREKETEKIPSLLEDARESVAEALKDYVIKKPGFSLDDVPVYDDVQELTLRAKKGQTIRYTTDGTAPTLKSQEYTEAIQLEEGETVIIAIAVDERNIPSLPQKKTYMVEFPVEDAPAVSPSTGQYSEAKQIEIKVPEGYEAYYTLDKTEPTTSSTKYTGPVEMPQGETLFKAILVNKKGKTSAVTTRNYLLEPGN</sequence>
<proteinExistence type="predicted"/>
<dbReference type="Proteomes" id="UP000434409">
    <property type="component" value="Unassembled WGS sequence"/>
</dbReference>
<feature type="region of interest" description="Disordered" evidence="4">
    <location>
        <begin position="47"/>
        <end position="91"/>
    </location>
</feature>
<feature type="transmembrane region" description="Helical" evidence="5">
    <location>
        <begin position="99"/>
        <end position="120"/>
    </location>
</feature>
<dbReference type="InterPro" id="IPR051685">
    <property type="entry name" value="Ycf3/AcsC/BcsC/TPR_MFPF"/>
</dbReference>
<evidence type="ECO:0000256" key="5">
    <source>
        <dbReference type="SAM" id="Phobius"/>
    </source>
</evidence>